<keyword evidence="1" id="KW-1133">Transmembrane helix</keyword>
<comment type="caution">
    <text evidence="2">The sequence shown here is derived from an EMBL/GenBank/DDBJ whole genome shotgun (WGS) entry which is preliminary data.</text>
</comment>
<feature type="transmembrane region" description="Helical" evidence="1">
    <location>
        <begin position="140"/>
        <end position="159"/>
    </location>
</feature>
<dbReference type="Proteomes" id="UP001328107">
    <property type="component" value="Unassembled WGS sequence"/>
</dbReference>
<feature type="transmembrane region" description="Helical" evidence="1">
    <location>
        <begin position="109"/>
        <end position="128"/>
    </location>
</feature>
<sequence>QPQEPVFILGNAAAALGAAAVAGAARSAAVQPLIWEATGAIVIICIVMPQLVDMLGTYRETDSHLAQPDPITARVVLKLIVLAIMLLGMIACVAGALLFRLFLPSISSPVPIIACIIIFLTLFILDNIRNHFNPRAVSKIAFSFAILSIIASGSFIFILSW</sequence>
<accession>A0AAN4ZPB4</accession>
<keyword evidence="3" id="KW-1185">Reference proteome</keyword>
<evidence type="ECO:0000256" key="1">
    <source>
        <dbReference type="SAM" id="Phobius"/>
    </source>
</evidence>
<proteinExistence type="predicted"/>
<keyword evidence="1" id="KW-0472">Membrane</keyword>
<dbReference type="EMBL" id="BTRK01000003">
    <property type="protein sequence ID" value="GMR40665.1"/>
    <property type="molecule type" value="Genomic_DNA"/>
</dbReference>
<reference evidence="3" key="1">
    <citation type="submission" date="2022-10" db="EMBL/GenBank/DDBJ databases">
        <title>Genome assembly of Pristionchus species.</title>
        <authorList>
            <person name="Yoshida K."/>
            <person name="Sommer R.J."/>
        </authorList>
    </citation>
    <scope>NUCLEOTIDE SEQUENCE [LARGE SCALE GENOMIC DNA]</scope>
    <source>
        <strain evidence="3">RS5460</strain>
    </source>
</reference>
<keyword evidence="1" id="KW-0812">Transmembrane</keyword>
<evidence type="ECO:0000313" key="3">
    <source>
        <dbReference type="Proteomes" id="UP001328107"/>
    </source>
</evidence>
<protein>
    <submittedName>
        <fullName evidence="2">Uncharacterized protein</fullName>
    </submittedName>
</protein>
<gene>
    <name evidence="2" type="ORF">PMAYCL1PPCAC_10857</name>
</gene>
<organism evidence="2 3">
    <name type="scientific">Pristionchus mayeri</name>
    <dbReference type="NCBI Taxonomy" id="1317129"/>
    <lineage>
        <taxon>Eukaryota</taxon>
        <taxon>Metazoa</taxon>
        <taxon>Ecdysozoa</taxon>
        <taxon>Nematoda</taxon>
        <taxon>Chromadorea</taxon>
        <taxon>Rhabditida</taxon>
        <taxon>Rhabditina</taxon>
        <taxon>Diplogasteromorpha</taxon>
        <taxon>Diplogasteroidea</taxon>
        <taxon>Neodiplogasteridae</taxon>
        <taxon>Pristionchus</taxon>
    </lineage>
</organism>
<feature type="non-terminal residue" evidence="2">
    <location>
        <position position="161"/>
    </location>
</feature>
<evidence type="ECO:0000313" key="2">
    <source>
        <dbReference type="EMBL" id="GMR40665.1"/>
    </source>
</evidence>
<feature type="transmembrane region" description="Helical" evidence="1">
    <location>
        <begin position="76"/>
        <end position="103"/>
    </location>
</feature>
<dbReference type="AlphaFoldDB" id="A0AAN4ZPB4"/>
<feature type="non-terminal residue" evidence="2">
    <location>
        <position position="1"/>
    </location>
</feature>
<name>A0AAN4ZPB4_9BILA</name>
<feature type="transmembrane region" description="Helical" evidence="1">
    <location>
        <begin position="34"/>
        <end position="55"/>
    </location>
</feature>